<keyword evidence="4" id="KW-0479">Metal-binding</keyword>
<reference evidence="10" key="1">
    <citation type="journal article" date="2021" name="Front. Microbiol.">
        <title>Comprehensive Comparative Genomics and Phenotyping of Methylobacterium Species.</title>
        <authorList>
            <person name="Alessa O."/>
            <person name="Ogura Y."/>
            <person name="Fujitani Y."/>
            <person name="Takami H."/>
            <person name="Hayashi T."/>
            <person name="Sahin N."/>
            <person name="Tani A."/>
        </authorList>
    </citation>
    <scope>NUCLEOTIDE SEQUENCE</scope>
    <source>
        <strain evidence="10">LMG 23639</strain>
    </source>
</reference>
<keyword evidence="5" id="KW-0560">Oxidoreductase</keyword>
<name>A0ABQ4T415_9HYPH</name>
<accession>A0ABQ4T415</accession>
<evidence type="ECO:0000256" key="2">
    <source>
        <dbReference type="ARBA" id="ARBA00022559"/>
    </source>
</evidence>
<evidence type="ECO:0000256" key="4">
    <source>
        <dbReference type="ARBA" id="ARBA00022723"/>
    </source>
</evidence>
<keyword evidence="3" id="KW-0349">Heme</keyword>
<reference evidence="10" key="2">
    <citation type="submission" date="2021-08" db="EMBL/GenBank/DDBJ databases">
        <authorList>
            <person name="Tani A."/>
            <person name="Ola A."/>
            <person name="Ogura Y."/>
            <person name="Katsura K."/>
            <person name="Hayashi T."/>
        </authorList>
    </citation>
    <scope>NUCLEOTIDE SEQUENCE</scope>
    <source>
        <strain evidence="10">LMG 23639</strain>
    </source>
</reference>
<dbReference type="PANTHER" id="PTHR30555:SF0">
    <property type="entry name" value="CATALASE-PEROXIDASE"/>
    <property type="match status" value="1"/>
</dbReference>
<dbReference type="Gene3D" id="1.10.420.10">
    <property type="entry name" value="Peroxidase, domain 2"/>
    <property type="match status" value="1"/>
</dbReference>
<evidence type="ECO:0000256" key="5">
    <source>
        <dbReference type="ARBA" id="ARBA00023002"/>
    </source>
</evidence>
<evidence type="ECO:0000313" key="10">
    <source>
        <dbReference type="EMBL" id="GJE08948.1"/>
    </source>
</evidence>
<evidence type="ECO:0000256" key="8">
    <source>
        <dbReference type="ARBA" id="ARBA00049145"/>
    </source>
</evidence>
<dbReference type="Gene3D" id="1.10.520.10">
    <property type="match status" value="1"/>
</dbReference>
<proteinExistence type="predicted"/>
<evidence type="ECO:0000256" key="1">
    <source>
        <dbReference type="ARBA" id="ARBA00001970"/>
    </source>
</evidence>
<protein>
    <submittedName>
        <fullName evidence="10">Catalase-peroxidase 2</fullName>
    </submittedName>
</protein>
<dbReference type="EMBL" id="BPQR01000106">
    <property type="protein sequence ID" value="GJE08948.1"/>
    <property type="molecule type" value="Genomic_DNA"/>
</dbReference>
<dbReference type="SUPFAM" id="SSF48113">
    <property type="entry name" value="Heme-dependent peroxidases"/>
    <property type="match status" value="1"/>
</dbReference>
<comment type="cofactor">
    <cofactor evidence="1">
        <name>heme b</name>
        <dbReference type="ChEBI" id="CHEBI:60344"/>
    </cofactor>
</comment>
<feature type="domain" description="Plant heme peroxidase family profile" evidence="9">
    <location>
        <begin position="2"/>
        <end position="108"/>
    </location>
</feature>
<sequence length="135" mass="14608">MSLADLIVLDGCAAVEKALADGGHPATVPFTPGRVDTRQELTNIEMFTWLKSVVDGFRNYVADDYAPITSGRVSPEELFLDKAYLLSLAPEWVALVGGLRARGANHDGSKHGLFTDRVGVLSNDFFVNPTSVDLE</sequence>
<evidence type="ECO:0000259" key="9">
    <source>
        <dbReference type="Pfam" id="PF00141"/>
    </source>
</evidence>
<gene>
    <name evidence="10" type="primary">katG2</name>
    <name evidence="10" type="ORF">AOPFMNJM_4296</name>
</gene>
<keyword evidence="11" id="KW-1185">Reference proteome</keyword>
<dbReference type="PANTHER" id="PTHR30555">
    <property type="entry name" value="HYDROPEROXIDASE I, BIFUNCTIONAL CATALASE-PEROXIDASE"/>
    <property type="match status" value="1"/>
</dbReference>
<evidence type="ECO:0000313" key="11">
    <source>
        <dbReference type="Proteomes" id="UP001055102"/>
    </source>
</evidence>
<evidence type="ECO:0000256" key="3">
    <source>
        <dbReference type="ARBA" id="ARBA00022617"/>
    </source>
</evidence>
<dbReference type="InterPro" id="IPR000763">
    <property type="entry name" value="Catalase_peroxidase"/>
</dbReference>
<keyword evidence="7" id="KW-0376">Hydrogen peroxide</keyword>
<comment type="caution">
    <text evidence="10">The sequence shown here is derived from an EMBL/GenBank/DDBJ whole genome shotgun (WGS) entry which is preliminary data.</text>
</comment>
<dbReference type="Pfam" id="PF00141">
    <property type="entry name" value="peroxidase"/>
    <property type="match status" value="1"/>
</dbReference>
<dbReference type="Proteomes" id="UP001055102">
    <property type="component" value="Unassembled WGS sequence"/>
</dbReference>
<dbReference type="InterPro" id="IPR002016">
    <property type="entry name" value="Haem_peroxidase"/>
</dbReference>
<dbReference type="InterPro" id="IPR010255">
    <property type="entry name" value="Haem_peroxidase_sf"/>
</dbReference>
<evidence type="ECO:0000256" key="6">
    <source>
        <dbReference type="ARBA" id="ARBA00023004"/>
    </source>
</evidence>
<keyword evidence="6" id="KW-0408">Iron</keyword>
<evidence type="ECO:0000256" key="7">
    <source>
        <dbReference type="ARBA" id="ARBA00023324"/>
    </source>
</evidence>
<comment type="catalytic activity">
    <reaction evidence="8">
        <text>2 H2O2 = O2 + 2 H2O</text>
        <dbReference type="Rhea" id="RHEA:20309"/>
        <dbReference type="ChEBI" id="CHEBI:15377"/>
        <dbReference type="ChEBI" id="CHEBI:15379"/>
        <dbReference type="ChEBI" id="CHEBI:16240"/>
        <dbReference type="EC" id="1.11.1.21"/>
    </reaction>
</comment>
<organism evidence="10 11">
    <name type="scientific">Methylobacterium jeotgali</name>
    <dbReference type="NCBI Taxonomy" id="381630"/>
    <lineage>
        <taxon>Bacteria</taxon>
        <taxon>Pseudomonadati</taxon>
        <taxon>Pseudomonadota</taxon>
        <taxon>Alphaproteobacteria</taxon>
        <taxon>Hyphomicrobiales</taxon>
        <taxon>Methylobacteriaceae</taxon>
        <taxon>Methylobacterium</taxon>
    </lineage>
</organism>
<keyword evidence="2" id="KW-0575">Peroxidase</keyword>